<keyword evidence="1" id="KW-0472">Membrane</keyword>
<gene>
    <name evidence="2" type="ORF">UX05_C0001G0165</name>
</gene>
<organism evidence="2 3">
    <name type="scientific">Candidatus Amesbacteria bacterium GW2011_GWC2_45_19</name>
    <dbReference type="NCBI Taxonomy" id="1618366"/>
    <lineage>
        <taxon>Bacteria</taxon>
        <taxon>Candidatus Amesiibacteriota</taxon>
    </lineage>
</organism>
<feature type="transmembrane region" description="Helical" evidence="1">
    <location>
        <begin position="44"/>
        <end position="65"/>
    </location>
</feature>
<evidence type="ECO:0000313" key="3">
    <source>
        <dbReference type="Proteomes" id="UP000034264"/>
    </source>
</evidence>
<proteinExistence type="predicted"/>
<keyword evidence="1" id="KW-1133">Transmembrane helix</keyword>
<name>A0A0G1M5J6_9BACT</name>
<sequence>MAVLIFLVTLLDAIILPTSGLLPKVVFILMVGMGLWRVTSYRRWYILSLVYITLATLGYLFGITLIAETVVHKLSDWSLIFLLLGTVQLARLVRTKYESKNN</sequence>
<dbReference type="EMBL" id="LCKS01000001">
    <property type="protein sequence ID" value="KKU03536.1"/>
    <property type="molecule type" value="Genomic_DNA"/>
</dbReference>
<protein>
    <submittedName>
        <fullName evidence="2">Uncharacterized protein</fullName>
    </submittedName>
</protein>
<dbReference type="AlphaFoldDB" id="A0A0G1M5J6"/>
<comment type="caution">
    <text evidence="2">The sequence shown here is derived from an EMBL/GenBank/DDBJ whole genome shotgun (WGS) entry which is preliminary data.</text>
</comment>
<reference evidence="2 3" key="1">
    <citation type="journal article" date="2015" name="Nature">
        <title>rRNA introns, odd ribosomes, and small enigmatic genomes across a large radiation of phyla.</title>
        <authorList>
            <person name="Brown C.T."/>
            <person name="Hug L.A."/>
            <person name="Thomas B.C."/>
            <person name="Sharon I."/>
            <person name="Castelle C.J."/>
            <person name="Singh A."/>
            <person name="Wilkins M.J."/>
            <person name="Williams K.H."/>
            <person name="Banfield J.F."/>
        </authorList>
    </citation>
    <scope>NUCLEOTIDE SEQUENCE [LARGE SCALE GENOMIC DNA]</scope>
</reference>
<evidence type="ECO:0000313" key="2">
    <source>
        <dbReference type="EMBL" id="KKU03536.1"/>
    </source>
</evidence>
<keyword evidence="1" id="KW-0812">Transmembrane</keyword>
<feature type="transmembrane region" description="Helical" evidence="1">
    <location>
        <begin position="77"/>
        <end position="93"/>
    </location>
</feature>
<accession>A0A0G1M5J6</accession>
<dbReference type="Proteomes" id="UP000034264">
    <property type="component" value="Unassembled WGS sequence"/>
</dbReference>
<feature type="transmembrane region" description="Helical" evidence="1">
    <location>
        <begin position="6"/>
        <end position="32"/>
    </location>
</feature>
<evidence type="ECO:0000256" key="1">
    <source>
        <dbReference type="SAM" id="Phobius"/>
    </source>
</evidence>